<comment type="caution">
    <text evidence="1">The sequence shown here is derived from an EMBL/GenBank/DDBJ whole genome shotgun (WGS) entry which is preliminary data.</text>
</comment>
<dbReference type="Proteomes" id="UP001331761">
    <property type="component" value="Unassembled WGS sequence"/>
</dbReference>
<reference evidence="1 2" key="1">
    <citation type="submission" date="2019-10" db="EMBL/GenBank/DDBJ databases">
        <title>Assembly and Annotation for the nematode Trichostrongylus colubriformis.</title>
        <authorList>
            <person name="Martin J."/>
        </authorList>
    </citation>
    <scope>NUCLEOTIDE SEQUENCE [LARGE SCALE GENOMIC DNA]</scope>
    <source>
        <strain evidence="1">G859</strain>
        <tissue evidence="1">Whole worm</tissue>
    </source>
</reference>
<evidence type="ECO:0000313" key="2">
    <source>
        <dbReference type="Proteomes" id="UP001331761"/>
    </source>
</evidence>
<accession>A0AAN8F3Z8</accession>
<sequence length="106" mass="11931">MMLEPLSRVAGVSSGVGVVTSSGSSSDLFLHLHYCSIFLKDKKRVLIISSNLAESNYRVIFSKLALRWDPSLISVVDLDSLLGDQLHINEEDVLKKLDEVFFIYYH</sequence>
<dbReference type="AlphaFoldDB" id="A0AAN8F3Z8"/>
<keyword evidence="2" id="KW-1185">Reference proteome</keyword>
<name>A0AAN8F3Z8_TRICO</name>
<evidence type="ECO:0000313" key="1">
    <source>
        <dbReference type="EMBL" id="KAK5971857.1"/>
    </source>
</evidence>
<gene>
    <name evidence="1" type="ORF">GCK32_010940</name>
</gene>
<organism evidence="1 2">
    <name type="scientific">Trichostrongylus colubriformis</name>
    <name type="common">Black scour worm</name>
    <dbReference type="NCBI Taxonomy" id="6319"/>
    <lineage>
        <taxon>Eukaryota</taxon>
        <taxon>Metazoa</taxon>
        <taxon>Ecdysozoa</taxon>
        <taxon>Nematoda</taxon>
        <taxon>Chromadorea</taxon>
        <taxon>Rhabditida</taxon>
        <taxon>Rhabditina</taxon>
        <taxon>Rhabditomorpha</taxon>
        <taxon>Strongyloidea</taxon>
        <taxon>Trichostrongylidae</taxon>
        <taxon>Trichostrongylus</taxon>
    </lineage>
</organism>
<proteinExistence type="predicted"/>
<dbReference type="EMBL" id="WIXE01017299">
    <property type="protein sequence ID" value="KAK5971857.1"/>
    <property type="molecule type" value="Genomic_DNA"/>
</dbReference>
<protein>
    <submittedName>
        <fullName evidence="1">Uncharacterized protein</fullName>
    </submittedName>
</protein>